<dbReference type="AlphaFoldDB" id="A0A2H3P487"/>
<evidence type="ECO:0008006" key="3">
    <source>
        <dbReference type="Google" id="ProtNLM"/>
    </source>
</evidence>
<dbReference type="RefSeq" id="WP_141491501.1">
    <property type="nucleotide sequence ID" value="NZ_PDEP01000001.1"/>
</dbReference>
<protein>
    <recommendedName>
        <fullName evidence="3">DUF4249 domain-containing protein</fullName>
    </recommendedName>
</protein>
<sequence length="299" mass="32436">MTASSFWTGVGVLGGVLLLVLSISGCDLTDFEATESVVVEAFVEAERPLPPVFVRAVQGLGDTTASGIETAQVRLMVDDPSQGEQSVAYAPVPGAPGRYEPVNASDSIGIGMRFRLMVEHANGTAQGRSRTPAPIRLDSIVTSVPNKPVEAVRVDSLRRDSLDIPTTTNFIYPIDVEAYWTAPEADTAWVRTALRPENQPFTPRLVDFFIQPEAVFQESTAGDTDLRRWRGVYAIPVQEATDPLPIHRLVVWIARGDAEYASFMAERDDPDRREPPSNVTGGLGIITGVAMDSVEVEVP</sequence>
<organism evidence="1 2">
    <name type="scientific">Longimonas halophila</name>
    <dbReference type="NCBI Taxonomy" id="1469170"/>
    <lineage>
        <taxon>Bacteria</taxon>
        <taxon>Pseudomonadati</taxon>
        <taxon>Rhodothermota</taxon>
        <taxon>Rhodothermia</taxon>
        <taxon>Rhodothermales</taxon>
        <taxon>Salisaetaceae</taxon>
        <taxon>Longimonas</taxon>
    </lineage>
</organism>
<reference evidence="1 2" key="1">
    <citation type="submission" date="2017-10" db="EMBL/GenBank/DDBJ databases">
        <title>Draft genome of Longimonas halophila.</title>
        <authorList>
            <person name="Goh K.M."/>
            <person name="Shamsir M.S."/>
            <person name="Lim S.W."/>
        </authorList>
    </citation>
    <scope>NUCLEOTIDE SEQUENCE [LARGE SCALE GENOMIC DNA]</scope>
    <source>
        <strain evidence="1 2">KCTC 42399</strain>
    </source>
</reference>
<dbReference type="OrthoDB" id="1495764at2"/>
<keyword evidence="2" id="KW-1185">Reference proteome</keyword>
<proteinExistence type="predicted"/>
<evidence type="ECO:0000313" key="2">
    <source>
        <dbReference type="Proteomes" id="UP000221024"/>
    </source>
</evidence>
<name>A0A2H3P487_9BACT</name>
<evidence type="ECO:0000313" key="1">
    <source>
        <dbReference type="EMBL" id="PEN09329.1"/>
    </source>
</evidence>
<comment type="caution">
    <text evidence="1">The sequence shown here is derived from an EMBL/GenBank/DDBJ whole genome shotgun (WGS) entry which is preliminary data.</text>
</comment>
<dbReference type="Proteomes" id="UP000221024">
    <property type="component" value="Unassembled WGS sequence"/>
</dbReference>
<accession>A0A2H3P487</accession>
<gene>
    <name evidence="1" type="ORF">CRI93_00950</name>
</gene>
<dbReference type="EMBL" id="PDEP01000001">
    <property type="protein sequence ID" value="PEN09329.1"/>
    <property type="molecule type" value="Genomic_DNA"/>
</dbReference>